<dbReference type="InterPro" id="IPR053738">
    <property type="entry name" value="Lambda_capsid_assembly"/>
</dbReference>
<name>A0A5S9R7E2_9HYPH</name>
<evidence type="ECO:0000313" key="2">
    <source>
        <dbReference type="Proteomes" id="UP000433050"/>
    </source>
</evidence>
<evidence type="ECO:0000313" key="1">
    <source>
        <dbReference type="EMBL" id="CAA0129798.1"/>
    </source>
</evidence>
<dbReference type="AlphaFoldDB" id="A0A5S9R7E2"/>
<organism evidence="1 2">
    <name type="scientific">Starkeya nomas</name>
    <dbReference type="NCBI Taxonomy" id="2666134"/>
    <lineage>
        <taxon>Bacteria</taxon>
        <taxon>Pseudomonadati</taxon>
        <taxon>Pseudomonadota</taxon>
        <taxon>Alphaproteobacteria</taxon>
        <taxon>Hyphomicrobiales</taxon>
        <taxon>Xanthobacteraceae</taxon>
        <taxon>Starkeya</taxon>
    </lineage>
</organism>
<keyword evidence="2" id="KW-1185">Reference proteome</keyword>
<evidence type="ECO:0008006" key="3">
    <source>
        <dbReference type="Google" id="ProtNLM"/>
    </source>
</evidence>
<gene>
    <name evidence="1" type="ORF">STARVERO_04542</name>
</gene>
<sequence length="320" mass="34917">MAPRRSFTVDPVLTAVAIAYRNPAQALIADEVLPRQDVAQERFAWTSYPLAENFTVPETLVGRKGKVNEVDFSGKEETGEVEDHGLDAPVVVSDVRAAEAARAAGRSMYDPEARAVEGLTDLITLAREVRVAATVQDPANYAAARKVVLAGGDQLDDFENSDPIETITEAIEGTLIFRPNTCVMGQVGWSKVRRHPHLVNAVKGNLTEKGMITREQFCELFEIERLLVGEGYVNLSRKGQAPNLQRVWGKSIALLHINRAAAPGQGITWGMTAQFGTRIAGRIEDPDLGLEGGYRVRAGERIRELVVAKDVGYLIQNAVS</sequence>
<dbReference type="Gene3D" id="3.90.1690.10">
    <property type="entry name" value="phage-related protein like domain"/>
    <property type="match status" value="1"/>
</dbReference>
<dbReference type="Proteomes" id="UP000433050">
    <property type="component" value="Unassembled WGS sequence"/>
</dbReference>
<reference evidence="1 2" key="1">
    <citation type="submission" date="2019-12" db="EMBL/GenBank/DDBJ databases">
        <authorList>
            <person name="Reyes-Prieto M."/>
        </authorList>
    </citation>
    <scope>NUCLEOTIDE SEQUENCE [LARGE SCALE GENOMIC DNA]</scope>
    <source>
        <strain evidence="1">HF14-78462</strain>
    </source>
</reference>
<proteinExistence type="predicted"/>
<dbReference type="EMBL" id="CACSAS010000038">
    <property type="protein sequence ID" value="CAA0129798.1"/>
    <property type="molecule type" value="Genomic_DNA"/>
</dbReference>
<protein>
    <recommendedName>
        <fullName evidence="3">Capsid protein</fullName>
    </recommendedName>
</protein>
<accession>A0A5S9R7E2</accession>
<dbReference type="RefSeq" id="WP_159602453.1">
    <property type="nucleotide sequence ID" value="NZ_CACSAS010000038.1"/>
</dbReference>